<evidence type="ECO:0000256" key="10">
    <source>
        <dbReference type="RuleBase" id="RU366018"/>
    </source>
</evidence>
<dbReference type="EC" id="2.3.2.27" evidence="10"/>
<dbReference type="InterPro" id="IPR055194">
    <property type="entry name" value="UBR1-like_WH"/>
</dbReference>
<dbReference type="InterPro" id="IPR003769">
    <property type="entry name" value="ClpS_core"/>
</dbReference>
<dbReference type="InterPro" id="IPR042065">
    <property type="entry name" value="E3_ELL-like"/>
</dbReference>
<dbReference type="InterPro" id="IPR044046">
    <property type="entry name" value="E3_ligase_UBR-like_C"/>
</dbReference>
<dbReference type="InterPro" id="IPR003126">
    <property type="entry name" value="Znf_UBR"/>
</dbReference>
<evidence type="ECO:0000256" key="2">
    <source>
        <dbReference type="ARBA" id="ARBA00004906"/>
    </source>
</evidence>
<dbReference type="GO" id="GO:0071596">
    <property type="term" value="P:ubiquitin-dependent protein catabolic process via the N-end rule pathway"/>
    <property type="evidence" value="ECO:0007669"/>
    <property type="project" value="UniProtKB-UniRule"/>
</dbReference>
<dbReference type="Gene3D" id="1.10.10.2670">
    <property type="entry name" value="E3 ubiquitin-protein ligase"/>
    <property type="match status" value="1"/>
</dbReference>
<dbReference type="GO" id="GO:0061630">
    <property type="term" value="F:ubiquitin protein ligase activity"/>
    <property type="evidence" value="ECO:0007669"/>
    <property type="project" value="UniProtKB-UniRule"/>
</dbReference>
<dbReference type="PROSITE" id="PS51157">
    <property type="entry name" value="ZF_UBR"/>
    <property type="match status" value="1"/>
</dbReference>
<dbReference type="Pfam" id="PF22960">
    <property type="entry name" value="WHD_UBR1"/>
    <property type="match status" value="1"/>
</dbReference>
<sequence>MSSFSSLLGKTIRGMNTSSSTRERTPADRLNRLRFALEMMPRDKAYQLDHAVVRADVLRELYDSFWGPFAHYFLPPNVPQMPPSALLSQVQQLVPPVTEPTQPASGRSCARILAKGECCYRCKDCAIDDNFVLCSRCFHATDHTGHTVTFYLVQQPGECCHCGDPEMWRIPLACRFHPVEAPQTHPRGLGARALDPWQTKQAARTHLPLDLRDCMSRTIAYAMDFVLDTLDFSPDEALLPESETDLRLQPTADPVLKDLFMILVWNDEKHSFDEILSIVMDATSCSRDDAVRMTNAIEEQGRDVVLTYRDTEKLLEVAHLISNLDIGVTVRRAYDTFREEMASVIIEWLLDLMSCRVVHDAMLLRELVAAELLQPRKKDSSSLAVNTEASKVYAEIQNPARVDWFFLYHTRLWKRPRLNLKQMYAAILAISHDHKLNLANHFASVYHRLIDSYLLTDREAETSIKFFALQVFTVPSIAAHCVRQHKIITRILEMITAFFTNQITNQRILYPPQHHIGVDVESMPFKSKRFMPIFSDLRYICSSEPVQRLIVRSPSFIQQFGRVCQLFMGINANKRAVADHVEYETDAWISVFNVTLSLSRVVRVYGEAYSRATPSELAGAILAVTHQILLVCTMTEPRLEQDKYDSIQYHTVPFGGASYTIVDFSVLSGWVSFHHALHWLLAELFKHTDLLTTEKLAEIGASSLREVIRRQASEKAFLAVIDFPLRVIAMIAQIRNGLWVRNGFAIRGQLLHYRELMLRELCYDQDLFILQTAFVILDSDVVFVSMMDRFELREWFSGATAHPVYEGPTLLAMVEEFLYVVIVCVSETASASKLPMAACVRREVVHALAAGPCSFTDLCKRVAERMVEDVCFERVLLEVANFKSPDGPSDSGMYELKDEAFDEVNPFYYHYIRNKREEVEGILKARLRKKTGEADPVIVPKPIRIESGPFVTLPWVMTSEVLVQVIFYSIHNVLVLTESLGSVPPSADAILDQALFLVMFGLVQHPEGFAPFVASRSFEGGVTVWHVLAALARTSLFKSHKTRLNWCLDRCGDTLPPEVRQARIEASEAEARDTNDAEAAKKRAAHARQEAIMKQFAAQHQTLLEQLEDEEDMDDDGDQATEKPESYGTCIVCQEDLDNSRAFAALGFLQPSKFVRRALDNTHNFHHSASSFTTGHSSDRHGLKGQPFPPVEPFTGSEPPLSFNAFPTAQTKFGMHASECGHMMHLECFTVYTMSIRQRHRSQAQRNHPENIQRKEFICPLCKSLGNVILPVHVPEAQLGPEQGFSEWIRSMGIDLLRAPPERLLDQLQYKTGSGEFVFWAAQDTAYQVLTKHDVEDANPMHRMLDTLMHTARSVSAQSRHLRDRIEPEVGERGAGMYIPEDLCAYTLACMEIAQRGSTTGTPITELSEASTRLLRGLVASLTKLATFHFKDRADGGRPVIRQAIMKRLLPEWRREPALHLPFLLRDPVTVLFETAAVAPEILRYVIVMLYYASVARTALRLVSHLGKPSHQDITVNGDVDYNSLFGDIRIFVSSVARHSPTLDHTAQMVMNSLGPDAFNRFIFSHTLPFLRRAAMLMKAILPSALRPVTSPNANEYSQLLETLSIPALSQLAGQEALQNVLAGWCAHYGFVYSPSPLDFTIALEFPGAYNLITLPPALDTLFVQEKTMICPRCKTVPSDVAVCLICGTICCFQSHCCRDADARDKGECNMHTRDCAGVVGLYFLVKRCALLYLYANNGSFSHAPYLDVHGEIDFAMRRGRRQYLHPTRMDEIRRVWLNHGIPTFVARKLDSMIDSGGWETF</sequence>
<proteinExistence type="inferred from homology"/>
<reference evidence="12 13" key="1">
    <citation type="journal article" date="2016" name="Mol. Biol. Evol.">
        <title>Comparative Genomics of Early-Diverging Mushroom-Forming Fungi Provides Insights into the Origins of Lignocellulose Decay Capabilities.</title>
        <authorList>
            <person name="Nagy L.G."/>
            <person name="Riley R."/>
            <person name="Tritt A."/>
            <person name="Adam C."/>
            <person name="Daum C."/>
            <person name="Floudas D."/>
            <person name="Sun H."/>
            <person name="Yadav J.S."/>
            <person name="Pangilinan J."/>
            <person name="Larsson K.H."/>
            <person name="Matsuura K."/>
            <person name="Barry K."/>
            <person name="Labutti K."/>
            <person name="Kuo R."/>
            <person name="Ohm R.A."/>
            <person name="Bhattacharya S.S."/>
            <person name="Shirouzu T."/>
            <person name="Yoshinaga Y."/>
            <person name="Martin F.M."/>
            <person name="Grigoriev I.V."/>
            <person name="Hibbett D.S."/>
        </authorList>
    </citation>
    <scope>NUCLEOTIDE SEQUENCE [LARGE SCALE GENOMIC DNA]</scope>
    <source>
        <strain evidence="12 13">HHB12029</strain>
    </source>
</reference>
<keyword evidence="3 10" id="KW-0808">Transferase</keyword>
<dbReference type="GO" id="GO:0016567">
    <property type="term" value="P:protein ubiquitination"/>
    <property type="evidence" value="ECO:0007669"/>
    <property type="project" value="UniProtKB-UniRule"/>
</dbReference>
<feature type="domain" description="UBR-type" evidence="11">
    <location>
        <begin position="107"/>
        <end position="179"/>
    </location>
</feature>
<dbReference type="SUPFAM" id="SSF46785">
    <property type="entry name" value="Winged helix' DNA-binding domain"/>
    <property type="match status" value="1"/>
</dbReference>
<keyword evidence="7 10" id="KW-0862">Zinc</keyword>
<keyword evidence="4 10" id="KW-0479">Metal-binding</keyword>
<evidence type="ECO:0000256" key="5">
    <source>
        <dbReference type="ARBA" id="ARBA00022771"/>
    </source>
</evidence>
<keyword evidence="6 10" id="KW-0833">Ubl conjugation pathway</keyword>
<dbReference type="GO" id="GO:0008270">
    <property type="term" value="F:zinc ion binding"/>
    <property type="evidence" value="ECO:0007669"/>
    <property type="project" value="UniProtKB-UniRule"/>
</dbReference>
<evidence type="ECO:0000256" key="8">
    <source>
        <dbReference type="ARBA" id="ARBA00046341"/>
    </source>
</evidence>
<organism evidence="12 13">
    <name type="scientific">Exidia glandulosa HHB12029</name>
    <dbReference type="NCBI Taxonomy" id="1314781"/>
    <lineage>
        <taxon>Eukaryota</taxon>
        <taxon>Fungi</taxon>
        <taxon>Dikarya</taxon>
        <taxon>Basidiomycota</taxon>
        <taxon>Agaricomycotina</taxon>
        <taxon>Agaricomycetes</taxon>
        <taxon>Auriculariales</taxon>
        <taxon>Exidiaceae</taxon>
        <taxon>Exidia</taxon>
    </lineage>
</organism>
<protein>
    <recommendedName>
        <fullName evidence="10">E3 ubiquitin-protein ligase</fullName>
        <ecNumber evidence="10">2.3.2.27</ecNumber>
    </recommendedName>
</protein>
<evidence type="ECO:0000256" key="4">
    <source>
        <dbReference type="ARBA" id="ARBA00022723"/>
    </source>
</evidence>
<dbReference type="PANTHER" id="PTHR21497:SF24">
    <property type="entry name" value="E3 UBIQUITIN-PROTEIN LIGASE UBR1"/>
    <property type="match status" value="1"/>
</dbReference>
<evidence type="ECO:0000256" key="7">
    <source>
        <dbReference type="ARBA" id="ARBA00022833"/>
    </source>
</evidence>
<dbReference type="STRING" id="1314781.A0A165C3K8"/>
<dbReference type="GO" id="GO:0005737">
    <property type="term" value="C:cytoplasm"/>
    <property type="evidence" value="ECO:0007669"/>
    <property type="project" value="TreeGrafter"/>
</dbReference>
<dbReference type="PANTHER" id="PTHR21497">
    <property type="entry name" value="UBIQUITIN LIGASE E3 ALPHA-RELATED"/>
    <property type="match status" value="1"/>
</dbReference>
<comment type="catalytic activity">
    <reaction evidence="1 10">
        <text>S-ubiquitinyl-[E2 ubiquitin-conjugating enzyme]-L-cysteine + [acceptor protein]-L-lysine = [E2 ubiquitin-conjugating enzyme]-L-cysteine + N(6)-ubiquitinyl-[acceptor protein]-L-lysine.</text>
        <dbReference type="EC" id="2.3.2.27"/>
    </reaction>
</comment>
<gene>
    <name evidence="12" type="ORF">EXIGLDRAFT_779384</name>
</gene>
<dbReference type="SMART" id="SM00396">
    <property type="entry name" value="ZnF_UBR1"/>
    <property type="match status" value="1"/>
</dbReference>
<dbReference type="Gene3D" id="2.10.110.30">
    <property type="match status" value="1"/>
</dbReference>
<dbReference type="UniPathway" id="UPA00143"/>
<dbReference type="CDD" id="cd19673">
    <property type="entry name" value="UBR-box_UBR3"/>
    <property type="match status" value="1"/>
</dbReference>
<dbReference type="OrthoDB" id="26387at2759"/>
<dbReference type="FunFam" id="2.10.110.30:FF:000002">
    <property type="entry name" value="Putative e3 ubiquitin-protein ligase ubr3"/>
    <property type="match status" value="1"/>
</dbReference>
<evidence type="ECO:0000256" key="6">
    <source>
        <dbReference type="ARBA" id="ARBA00022786"/>
    </source>
</evidence>
<dbReference type="InterPro" id="IPR039164">
    <property type="entry name" value="UBR1-like"/>
</dbReference>
<dbReference type="InParanoid" id="A0A165C3K8"/>
<comment type="similarity">
    <text evidence="8 10">Belongs to the E3 ubiquitin-protein ligase UBR1-like family.</text>
</comment>
<dbReference type="InterPro" id="IPR014719">
    <property type="entry name" value="Ribosomal_bL12_C/ClpS-like"/>
</dbReference>
<dbReference type="Pfam" id="PF02207">
    <property type="entry name" value="zf-UBR"/>
    <property type="match status" value="1"/>
</dbReference>
<comment type="pathway">
    <text evidence="2 10">Protein modification; protein ubiquitination.</text>
</comment>
<comment type="function">
    <text evidence="10">Ubiquitin ligase protein which is a component of the N-end rule pathway. Recognizes and binds to proteins bearing specific N-terminal residues that are destabilizing according to the N-end rule, leading to their ubiquitination and subsequent degradation.</text>
</comment>
<keyword evidence="5 10" id="KW-0863">Zinc-finger</keyword>
<evidence type="ECO:0000256" key="3">
    <source>
        <dbReference type="ARBA" id="ARBA00022679"/>
    </source>
</evidence>
<evidence type="ECO:0000259" key="11">
    <source>
        <dbReference type="PROSITE" id="PS51157"/>
    </source>
</evidence>
<evidence type="ECO:0000256" key="9">
    <source>
        <dbReference type="PROSITE-ProRule" id="PRU00508"/>
    </source>
</evidence>
<dbReference type="GO" id="GO:0000151">
    <property type="term" value="C:ubiquitin ligase complex"/>
    <property type="evidence" value="ECO:0007669"/>
    <property type="project" value="TreeGrafter"/>
</dbReference>
<evidence type="ECO:0000256" key="1">
    <source>
        <dbReference type="ARBA" id="ARBA00000900"/>
    </source>
</evidence>
<dbReference type="InterPro" id="IPR036390">
    <property type="entry name" value="WH_DNA-bd_sf"/>
</dbReference>
<dbReference type="SUPFAM" id="SSF54736">
    <property type="entry name" value="ClpS-like"/>
    <property type="match status" value="1"/>
</dbReference>
<dbReference type="Pfam" id="PF18995">
    <property type="entry name" value="PRT6_C"/>
    <property type="match status" value="1"/>
</dbReference>
<evidence type="ECO:0000313" key="12">
    <source>
        <dbReference type="EMBL" id="KZV81748.1"/>
    </source>
</evidence>
<keyword evidence="13" id="KW-1185">Reference proteome</keyword>
<dbReference type="Proteomes" id="UP000077266">
    <property type="component" value="Unassembled WGS sequence"/>
</dbReference>
<dbReference type="CDD" id="cd16482">
    <property type="entry name" value="RING-H2_UBR1-like"/>
    <property type="match status" value="1"/>
</dbReference>
<accession>A0A165C3K8</accession>
<dbReference type="FunCoup" id="A0A165C3K8">
    <property type="interactions" value="405"/>
</dbReference>
<dbReference type="Gene3D" id="3.30.1390.10">
    <property type="match status" value="1"/>
</dbReference>
<dbReference type="Pfam" id="PF02617">
    <property type="entry name" value="ClpS"/>
    <property type="match status" value="1"/>
</dbReference>
<evidence type="ECO:0000313" key="13">
    <source>
        <dbReference type="Proteomes" id="UP000077266"/>
    </source>
</evidence>
<name>A0A165C3K8_EXIGL</name>
<feature type="zinc finger region" description="UBR-type" evidence="9">
    <location>
        <begin position="107"/>
        <end position="179"/>
    </location>
</feature>
<dbReference type="EMBL" id="KV426371">
    <property type="protein sequence ID" value="KZV81748.1"/>
    <property type="molecule type" value="Genomic_DNA"/>
</dbReference>